<dbReference type="Gene3D" id="3.30.70.250">
    <property type="entry name" value="Malonyl-CoA ACP transacylase, ACP-binding"/>
    <property type="match status" value="1"/>
</dbReference>
<dbReference type="AlphaFoldDB" id="A0A558DF11"/>
<keyword evidence="1" id="KW-0808">Transferase</keyword>
<name>A0A558DF11_9GAMM</name>
<accession>A0A558DF11</accession>
<evidence type="ECO:0000313" key="1">
    <source>
        <dbReference type="EMBL" id="TVT59562.1"/>
    </source>
</evidence>
<proteinExistence type="predicted"/>
<dbReference type="InterPro" id="IPR016035">
    <property type="entry name" value="Acyl_Trfase/lysoPLipase"/>
</dbReference>
<dbReference type="Proteomes" id="UP000317355">
    <property type="component" value="Unassembled WGS sequence"/>
</dbReference>
<protein>
    <submittedName>
        <fullName evidence="1">ACP S-malonyltransferase</fullName>
    </submittedName>
</protein>
<dbReference type="GO" id="GO:0016740">
    <property type="term" value="F:transferase activity"/>
    <property type="evidence" value="ECO:0007669"/>
    <property type="project" value="UniProtKB-KW"/>
</dbReference>
<dbReference type="Gene3D" id="3.40.366.10">
    <property type="entry name" value="Malonyl-Coenzyme A Acyl Carrier Protein, domain 2"/>
    <property type="match status" value="1"/>
</dbReference>
<dbReference type="EMBL" id="VMRY01000003">
    <property type="protein sequence ID" value="TVT59562.1"/>
    <property type="molecule type" value="Genomic_DNA"/>
</dbReference>
<gene>
    <name evidence="1" type="ORF">FHK82_00840</name>
</gene>
<sequence length="345" mass="37357">MKQTAVVICPGRGTYNRDELGYLNRYHGDKTAFLSAIDAYREKQGQPSISELDRMDRYSLNQHGVGENASALIYACALGDFADIDRERFEIVAVTGNSMGWYLALAVAGALNPAAAIAVVNSMGSMMQDGIIGGQLVYPVVDEQWRPDPGMKAYVLEVVATVNALAGCEAYLSIDLGGLLVMGANQQALDELKAQLPSIGDRYPLQLAKHAAFHTPLLEGVSMRARANLTPALFERPALPLIDGCGHIWQPCATDSALLYDYTLGHQVVATYDFSAAIEVAIKEFAPDRLILLGPGSTLGAPIGQELIKHNWLGIADKGSFKQRQADEPFLLSMGMVEQRAMVVR</sequence>
<dbReference type="InterPro" id="IPR001227">
    <property type="entry name" value="Ac_transferase_dom_sf"/>
</dbReference>
<reference evidence="1 2" key="1">
    <citation type="submission" date="2019-07" db="EMBL/GenBank/DDBJ databases">
        <title>The pathways for chlorine oxyanion respiration interact through the shared metabolite chlorate.</title>
        <authorList>
            <person name="Barnum T.P."/>
            <person name="Cheng Y."/>
            <person name="Hill K.A."/>
            <person name="Lucas L.N."/>
            <person name="Carlson H.K."/>
            <person name="Coates J.D."/>
        </authorList>
    </citation>
    <scope>NUCLEOTIDE SEQUENCE [LARGE SCALE GENOMIC DNA]</scope>
    <source>
        <strain evidence="1">BK-3</strain>
    </source>
</reference>
<dbReference type="SUPFAM" id="SSF52151">
    <property type="entry name" value="FabD/lysophospholipase-like"/>
    <property type="match status" value="1"/>
</dbReference>
<comment type="caution">
    <text evidence="1">The sequence shown here is derived from an EMBL/GenBank/DDBJ whole genome shotgun (WGS) entry which is preliminary data.</text>
</comment>
<organism evidence="1 2">
    <name type="scientific">Sedimenticola thiotaurini</name>
    <dbReference type="NCBI Taxonomy" id="1543721"/>
    <lineage>
        <taxon>Bacteria</taxon>
        <taxon>Pseudomonadati</taxon>
        <taxon>Pseudomonadota</taxon>
        <taxon>Gammaproteobacteria</taxon>
        <taxon>Chromatiales</taxon>
        <taxon>Sedimenticolaceae</taxon>
        <taxon>Sedimenticola</taxon>
    </lineage>
</organism>
<evidence type="ECO:0000313" key="2">
    <source>
        <dbReference type="Proteomes" id="UP000317355"/>
    </source>
</evidence>